<dbReference type="InterPro" id="IPR036291">
    <property type="entry name" value="NAD(P)-bd_dom_sf"/>
</dbReference>
<dbReference type="InterPro" id="IPR056501">
    <property type="entry name" value="NAD-bd_HRPKS_sdrA"/>
</dbReference>
<dbReference type="SUPFAM" id="SSF50129">
    <property type="entry name" value="GroES-like"/>
    <property type="match status" value="1"/>
</dbReference>
<dbReference type="Pfam" id="PF02801">
    <property type="entry name" value="Ketoacyl-synt_C"/>
    <property type="match status" value="1"/>
</dbReference>
<reference evidence="13" key="1">
    <citation type="submission" date="2021-03" db="EMBL/GenBank/DDBJ databases">
        <authorList>
            <person name="Tagirdzhanova G."/>
        </authorList>
    </citation>
    <scope>NUCLEOTIDE SEQUENCE</scope>
</reference>
<keyword evidence="7" id="KW-0012">Acyltransferase</keyword>
<dbReference type="PROSITE" id="PS52019">
    <property type="entry name" value="PKS_MFAS_DH"/>
    <property type="match status" value="1"/>
</dbReference>
<feature type="domain" description="Carrier" evidence="10">
    <location>
        <begin position="2330"/>
        <end position="2409"/>
    </location>
</feature>
<keyword evidence="3" id="KW-0808">Transferase</keyword>
<dbReference type="InterPro" id="IPR032821">
    <property type="entry name" value="PKS_assoc"/>
</dbReference>
<dbReference type="InterPro" id="IPR042104">
    <property type="entry name" value="PKS_dehydratase_sf"/>
</dbReference>
<evidence type="ECO:0000313" key="14">
    <source>
        <dbReference type="Proteomes" id="UP000664521"/>
    </source>
</evidence>
<evidence type="ECO:0000313" key="13">
    <source>
        <dbReference type="EMBL" id="CAF9939762.1"/>
    </source>
</evidence>
<feature type="domain" description="PKS/mFAS DH" evidence="12">
    <location>
        <begin position="978"/>
        <end position="1280"/>
    </location>
</feature>
<feature type="region of interest" description="N-terminal hotdog fold" evidence="8">
    <location>
        <begin position="978"/>
        <end position="1115"/>
    </location>
</feature>
<dbReference type="Pfam" id="PF00550">
    <property type="entry name" value="PP-binding"/>
    <property type="match status" value="1"/>
</dbReference>
<dbReference type="InterPro" id="IPR020807">
    <property type="entry name" value="PKS_DH"/>
</dbReference>
<sequence length="2412" mass="263019">MAPHRISDDFPSETSSISDGDFSKVEKVDIHSSGSDHASNPTISESDPIVIVGIGCRLPGDVRSPSTFWKLLMEQRSGQSEVPPGRWNIDSYYHPNSEKGGSMNMRGGYFINEDLRQFENDFFGINNLEATYMDPEQRKLLEVVYECLENAGVPLEKASGANIGTYVGNFTIDMLMMQARDPEYMHRYNATGMGTTILANRISHALNLKGPSFVLDTACSSSLYGLHLACTALEAGECDAAIVAAANLVQSPEQQIATMKAGVLSPTGTCHTFDSSADGYGRGDGVGALYLKKLSKAIQDGDPIRSIIRGTAVNSNGKTQGITLPSATGQEAVIRKAYRKAGLSDVMGETDYIECHGTGTPVGDPIELEAVSRVFAKHRQERLLVGSVKTNLGHSESASGISSIIKATLALESGRIPATIGVKTINPKIKSEEWGINIVTETTAWPKSKHSASSFHENAIPIRRAGVNSFGYGGANSHAILESVDSYLPPVDDESSELLSLSRPTFLIPLSANTLPALEAQASNLVSANLDHVNVVDLAYTLSTRRSRLAKRGFSLVGHKTLKEDLHPDRFRVNAGGSYSPLPIAFVFTGQGAQWPQMGKQLIEEFPSFRNTIFELDAALQKLPERPSWTLQQAILEPAQSSRISHVTQSQPVCTAVQVALIQLLAGWGIRPEGGVIGHSSGEIAAAFAAGLLTAEQAIVVAYYRGYVVGKSTNPTRGAMMAAGLNKETADAEIQSLGLESSIRVACVNSPESVTISGDESGIDTLQAELKDRGLFARKLNTDGRAYHSHHMSLIGREYQDLLERSFASLPATGNLPTTRWVSSVYGQEITGKILPSYWRKNLESPVLFSDALEGLLTDAKLHLVELGPHSALQLPIKQTRIKLGRSEDDVHYSTALVREKNATHCVLNLMGDLFLHGHDISFAKVNHVETSSTGSKSRRAQGKFVKDLPPYPWQYDSVLWSEGRQSRELRERKYGYHDLLGTQTIGGDGHTTTWRNILRVKDIPWVEGHKLGNDIVMPGAAYLAMALEGLCQITGTVKADKPSFSLRHVNIMKALQMSADSNSAGVEIFTTLSPLQISGTSSSDRWFEFRVMTYEEKGPSTHATGTISLDESPISSKLSSRPQDLEALATRNWYDRFIRVGLNFGPTFQTLERIETHQGKKKMHVRSTIPYLQGGGAGVNKESDYIMHPITIDTMFQSAIIASSAGVLKDLNCKVPTTIEHARFKVPASVDGSWTVDAVSKPTGFGSISVSAEVHDNLGQVCAQLDNAGLIPFQGAWQEEAVEERQPMLRVHWKPDILKLRPDNKESFLATLETSIATLANDSMSPYVQNLVATIDLIAHKNPRLRVLELGTPAIEVTRHLLTNLSFGSAFQRFSSYSRGILSDTDELLVENVNSIDNLSDTLDKAKSQTGAEFDLVVFTTLESSEEYLLKRFESAKAILSKQGILTGLLPHQSASNVGSTDVKTISLALKDGTDVVISAKLPDTPEKKSKKQDIVIVERSGTEAFVDAFIPKLAERFGHVERVALEKLSSYPLLPKTTVISTVELQTPILSTLTDAEMISVKKMTDGAANLIWLTGGGSFKGQNPDFALVSGLSRALILEQPSLRFFTYDIDDWQTNLATTFGNLIQVVEEAQTIDELDFELVQHEGVVHISRFVSDDTMNLTFRQKQGDQALLKPLEQTGPLRLTIEKLGQFDTLAFKEEIPSSEELQGDYVEVEVKAVGLNAKDIAVYSGKADTLGSTSSLECAGVVTRVGRDVKDLSSGDRVVVMAPGHFATLESFPEWACAKLRDEEAFDTVCTLPLVFAAALYGLVHRANLREHETVLIHSGAGGLGMAAIQIAQLRGAEVFTTVSTEDKKDFLAQNLGIKRQNIFNSSDSTFLSGVLAATGGKGVDVVLNSLSGDLLHDSWRACARFGRFVEVGKRDLIDAGKLDMQNFRRNVTFTAFDVSELCDVNDRTLSSIWKSLLREVLSLYRDGKIKALDPLRIFDAADIAQAFRHFSSKDRMGKIAVSFENKESLVKVLPLKYDATFDSEKTYLMIGCLGGLGRSMSKWMMKQGARKFVFLGRSGLDRTPARKLVEELESNGATIKVVRGDVGVYDDVQRCVDAAEGPIGGVIQAAMGLNEALWTTMPNEYWHTGIDPKRIGTWNLHNALLDHSSSLDFFLMTSSISGTVGTATESNYCAANYFLDVFARYRRSLGLPATSIGLGMISEVGYLHENPEIEALLLRKGIQAINEDELLQIVDIALSQPSSAEVNYDALAEGHILTGLETSGLKLMRKKGFEGTNPTLNDPRALLLASALDGAAGSAAKPNSGLPAELAEAIESGNDNDVFEVVLTLIKKRFSNLVLVPVEKVDDSRPLNSLGMDSMLAAEFRTWFYQTFKVDIPFLMLLSDTVTLKRLAEIVKEGIEAA</sequence>
<name>A0A8H3J2Z1_9LECA</name>
<dbReference type="InterPro" id="IPR011032">
    <property type="entry name" value="GroES-like_sf"/>
</dbReference>
<dbReference type="InterPro" id="IPR036736">
    <property type="entry name" value="ACP-like_sf"/>
</dbReference>
<feature type="domain" description="Ketosynthase family 3 (KS3)" evidence="11">
    <location>
        <begin position="46"/>
        <end position="483"/>
    </location>
</feature>
<dbReference type="SMART" id="SM00827">
    <property type="entry name" value="PKS_AT"/>
    <property type="match status" value="1"/>
</dbReference>
<dbReference type="PROSITE" id="PS50075">
    <property type="entry name" value="CARRIER"/>
    <property type="match status" value="1"/>
</dbReference>
<dbReference type="InterPro" id="IPR014043">
    <property type="entry name" value="Acyl_transferase_dom"/>
</dbReference>
<dbReference type="SMART" id="SM00823">
    <property type="entry name" value="PKS_PP"/>
    <property type="match status" value="1"/>
</dbReference>
<dbReference type="GO" id="GO:1901336">
    <property type="term" value="P:lactone biosynthetic process"/>
    <property type="evidence" value="ECO:0007669"/>
    <property type="project" value="UniProtKB-ARBA"/>
</dbReference>
<dbReference type="SUPFAM" id="SSF52151">
    <property type="entry name" value="FabD/lysophospholipase-like"/>
    <property type="match status" value="1"/>
</dbReference>
<dbReference type="Pfam" id="PF08659">
    <property type="entry name" value="KR"/>
    <property type="match status" value="1"/>
</dbReference>
<dbReference type="GO" id="GO:0004315">
    <property type="term" value="F:3-oxoacyl-[acyl-carrier-protein] synthase activity"/>
    <property type="evidence" value="ECO:0007669"/>
    <property type="project" value="InterPro"/>
</dbReference>
<evidence type="ECO:0000256" key="6">
    <source>
        <dbReference type="ARBA" id="ARBA00023268"/>
    </source>
</evidence>
<gene>
    <name evidence="13" type="ORF">HETSPECPRED_001884</name>
</gene>
<dbReference type="InterPro" id="IPR013154">
    <property type="entry name" value="ADH-like_N"/>
</dbReference>
<evidence type="ECO:0000259" key="11">
    <source>
        <dbReference type="PROSITE" id="PS52004"/>
    </source>
</evidence>
<dbReference type="EMBL" id="CAJPDS010000137">
    <property type="protein sequence ID" value="CAF9939762.1"/>
    <property type="molecule type" value="Genomic_DNA"/>
</dbReference>
<dbReference type="InterPro" id="IPR001227">
    <property type="entry name" value="Ac_transferase_dom_sf"/>
</dbReference>
<evidence type="ECO:0000256" key="9">
    <source>
        <dbReference type="SAM" id="MobiDB-lite"/>
    </source>
</evidence>
<dbReference type="PROSITE" id="PS52004">
    <property type="entry name" value="KS3_2"/>
    <property type="match status" value="1"/>
</dbReference>
<dbReference type="SMART" id="SM00825">
    <property type="entry name" value="PKS_KS"/>
    <property type="match status" value="1"/>
</dbReference>
<dbReference type="InterPro" id="IPR018201">
    <property type="entry name" value="Ketoacyl_synth_AS"/>
</dbReference>
<dbReference type="Gene3D" id="3.90.180.10">
    <property type="entry name" value="Medium-chain alcohol dehydrogenases, catalytic domain"/>
    <property type="match status" value="1"/>
</dbReference>
<dbReference type="Gene3D" id="3.40.366.10">
    <property type="entry name" value="Malonyl-Coenzyme A Acyl Carrier Protein, domain 2"/>
    <property type="match status" value="1"/>
</dbReference>
<dbReference type="InterPro" id="IPR009081">
    <property type="entry name" value="PP-bd_ACP"/>
</dbReference>
<dbReference type="Pfam" id="PF00107">
    <property type="entry name" value="ADH_zinc_N"/>
    <property type="match status" value="1"/>
</dbReference>
<proteinExistence type="predicted"/>
<dbReference type="SUPFAM" id="SSF47336">
    <property type="entry name" value="ACP-like"/>
    <property type="match status" value="1"/>
</dbReference>
<dbReference type="GO" id="GO:0006633">
    <property type="term" value="P:fatty acid biosynthetic process"/>
    <property type="evidence" value="ECO:0007669"/>
    <property type="project" value="InterPro"/>
</dbReference>
<dbReference type="Pfam" id="PF14765">
    <property type="entry name" value="PS-DH"/>
    <property type="match status" value="1"/>
</dbReference>
<evidence type="ECO:0000256" key="3">
    <source>
        <dbReference type="ARBA" id="ARBA00022679"/>
    </source>
</evidence>
<evidence type="ECO:0000259" key="12">
    <source>
        <dbReference type="PROSITE" id="PS52019"/>
    </source>
</evidence>
<dbReference type="FunFam" id="3.40.50.720:FF:000209">
    <property type="entry name" value="Polyketide synthase Pks12"/>
    <property type="match status" value="1"/>
</dbReference>
<evidence type="ECO:0000256" key="7">
    <source>
        <dbReference type="ARBA" id="ARBA00023315"/>
    </source>
</evidence>
<dbReference type="Pfam" id="PF23114">
    <property type="entry name" value="NAD-bd_HRPKS_sdrA"/>
    <property type="match status" value="1"/>
</dbReference>
<dbReference type="SMART" id="SM00822">
    <property type="entry name" value="PKS_KR"/>
    <property type="match status" value="1"/>
</dbReference>
<dbReference type="GO" id="GO:0008168">
    <property type="term" value="F:methyltransferase activity"/>
    <property type="evidence" value="ECO:0007669"/>
    <property type="project" value="UniProtKB-KW"/>
</dbReference>
<accession>A0A8H3J2Z1</accession>
<evidence type="ECO:0000256" key="4">
    <source>
        <dbReference type="ARBA" id="ARBA00022857"/>
    </source>
</evidence>
<keyword evidence="5" id="KW-0560">Oxidoreductase</keyword>
<dbReference type="InterPro" id="IPR050091">
    <property type="entry name" value="PKS_NRPS_Biosynth_Enz"/>
</dbReference>
<dbReference type="GO" id="GO:0031177">
    <property type="term" value="F:phosphopantetheine binding"/>
    <property type="evidence" value="ECO:0007669"/>
    <property type="project" value="InterPro"/>
</dbReference>
<feature type="region of interest" description="C-terminal hotdog fold" evidence="8">
    <location>
        <begin position="1126"/>
        <end position="1280"/>
    </location>
</feature>
<protein>
    <recommendedName>
        <fullName evidence="15">Polyketide synthase</fullName>
    </recommendedName>
</protein>
<keyword evidence="14" id="KW-1185">Reference proteome</keyword>
<keyword evidence="1" id="KW-0596">Phosphopantetheine</keyword>
<dbReference type="InterPro" id="IPR020843">
    <property type="entry name" value="ER"/>
</dbReference>
<dbReference type="Pfam" id="PF08240">
    <property type="entry name" value="ADH_N"/>
    <property type="match status" value="1"/>
</dbReference>
<dbReference type="InterPro" id="IPR049552">
    <property type="entry name" value="PKS_DH_N"/>
</dbReference>
<dbReference type="Gene3D" id="1.10.1200.10">
    <property type="entry name" value="ACP-like"/>
    <property type="match status" value="1"/>
</dbReference>
<dbReference type="PANTHER" id="PTHR43775:SF50">
    <property type="entry name" value="HIGHLY REDUCING POLYKETIDE SYNTHASE SRDA"/>
    <property type="match status" value="1"/>
</dbReference>
<dbReference type="Gene3D" id="3.40.50.720">
    <property type="entry name" value="NAD(P)-binding Rossmann-like Domain"/>
    <property type="match status" value="1"/>
</dbReference>
<dbReference type="GO" id="GO:0016491">
    <property type="term" value="F:oxidoreductase activity"/>
    <property type="evidence" value="ECO:0007669"/>
    <property type="project" value="UniProtKB-KW"/>
</dbReference>
<dbReference type="Proteomes" id="UP000664521">
    <property type="component" value="Unassembled WGS sequence"/>
</dbReference>
<dbReference type="InterPro" id="IPR020841">
    <property type="entry name" value="PKS_Beta-ketoAc_synthase_dom"/>
</dbReference>
<dbReference type="Pfam" id="PF00109">
    <property type="entry name" value="ketoacyl-synt"/>
    <property type="match status" value="1"/>
</dbReference>
<dbReference type="InterPro" id="IPR016036">
    <property type="entry name" value="Malonyl_transacylase_ACP-bd"/>
</dbReference>
<dbReference type="SMART" id="SM00829">
    <property type="entry name" value="PKS_ER"/>
    <property type="match status" value="1"/>
</dbReference>
<dbReference type="PANTHER" id="PTHR43775">
    <property type="entry name" value="FATTY ACID SYNTHASE"/>
    <property type="match status" value="1"/>
</dbReference>
<dbReference type="SUPFAM" id="SSF53901">
    <property type="entry name" value="Thiolase-like"/>
    <property type="match status" value="1"/>
</dbReference>
<dbReference type="InterPro" id="IPR013149">
    <property type="entry name" value="ADH-like_C"/>
</dbReference>
<dbReference type="InterPro" id="IPR016035">
    <property type="entry name" value="Acyl_Trfase/lysoPLipase"/>
</dbReference>
<dbReference type="GO" id="GO:0004312">
    <property type="term" value="F:fatty acid synthase activity"/>
    <property type="evidence" value="ECO:0007669"/>
    <property type="project" value="TreeGrafter"/>
</dbReference>
<dbReference type="SUPFAM" id="SSF51735">
    <property type="entry name" value="NAD(P)-binding Rossmann-fold domains"/>
    <property type="match status" value="2"/>
</dbReference>
<dbReference type="SMART" id="SM00826">
    <property type="entry name" value="PKS_DH"/>
    <property type="match status" value="1"/>
</dbReference>
<dbReference type="InterPro" id="IPR016039">
    <property type="entry name" value="Thiolase-like"/>
</dbReference>
<evidence type="ECO:0000256" key="5">
    <source>
        <dbReference type="ARBA" id="ARBA00023002"/>
    </source>
</evidence>
<evidence type="ECO:0000259" key="10">
    <source>
        <dbReference type="PROSITE" id="PS50075"/>
    </source>
</evidence>
<dbReference type="InterPro" id="IPR049551">
    <property type="entry name" value="PKS_DH_C"/>
</dbReference>
<dbReference type="Pfam" id="PF16197">
    <property type="entry name" value="KAsynt_C_assoc"/>
    <property type="match status" value="1"/>
</dbReference>
<dbReference type="CDD" id="cd05195">
    <property type="entry name" value="enoyl_red"/>
    <property type="match status" value="1"/>
</dbReference>
<dbReference type="OrthoDB" id="329835at2759"/>
<feature type="region of interest" description="Disordered" evidence="9">
    <location>
        <begin position="1"/>
        <end position="21"/>
    </location>
</feature>
<dbReference type="Pfam" id="PF21089">
    <property type="entry name" value="PKS_DH_N"/>
    <property type="match status" value="1"/>
</dbReference>
<organism evidence="13 14">
    <name type="scientific">Heterodermia speciosa</name>
    <dbReference type="NCBI Taxonomy" id="116794"/>
    <lineage>
        <taxon>Eukaryota</taxon>
        <taxon>Fungi</taxon>
        <taxon>Dikarya</taxon>
        <taxon>Ascomycota</taxon>
        <taxon>Pezizomycotina</taxon>
        <taxon>Lecanoromycetes</taxon>
        <taxon>OSLEUM clade</taxon>
        <taxon>Lecanoromycetidae</taxon>
        <taxon>Caliciales</taxon>
        <taxon>Physciaceae</taxon>
        <taxon>Heterodermia</taxon>
    </lineage>
</organism>
<evidence type="ECO:0000256" key="1">
    <source>
        <dbReference type="ARBA" id="ARBA00022450"/>
    </source>
</evidence>
<dbReference type="InterPro" id="IPR057326">
    <property type="entry name" value="KR_dom"/>
</dbReference>
<evidence type="ECO:0000256" key="2">
    <source>
        <dbReference type="ARBA" id="ARBA00022553"/>
    </source>
</evidence>
<evidence type="ECO:0000256" key="8">
    <source>
        <dbReference type="PROSITE-ProRule" id="PRU01363"/>
    </source>
</evidence>
<dbReference type="InterPro" id="IPR020806">
    <property type="entry name" value="PKS_PP-bd"/>
</dbReference>
<comment type="caution">
    <text evidence="13">The sequence shown here is derived from an EMBL/GenBank/DDBJ whole genome shotgun (WGS) entry which is preliminary data.</text>
</comment>
<feature type="active site" description="Proton donor; for dehydratase activity" evidence="8">
    <location>
        <position position="1194"/>
    </location>
</feature>
<dbReference type="InterPro" id="IPR049900">
    <property type="entry name" value="PKS_mFAS_DH"/>
</dbReference>
<keyword evidence="6" id="KW-0511">Multifunctional enzyme</keyword>
<dbReference type="Pfam" id="PF00698">
    <property type="entry name" value="Acyl_transf_1"/>
    <property type="match status" value="1"/>
</dbReference>
<evidence type="ECO:0008006" key="15">
    <source>
        <dbReference type="Google" id="ProtNLM"/>
    </source>
</evidence>
<dbReference type="InterPro" id="IPR013968">
    <property type="entry name" value="PKS_KR"/>
</dbReference>
<dbReference type="GO" id="GO:0032259">
    <property type="term" value="P:methylation"/>
    <property type="evidence" value="ECO:0007669"/>
    <property type="project" value="UniProtKB-KW"/>
</dbReference>
<dbReference type="InterPro" id="IPR014031">
    <property type="entry name" value="Ketoacyl_synth_C"/>
</dbReference>
<keyword evidence="4" id="KW-0521">NADP</keyword>
<dbReference type="PROSITE" id="PS00606">
    <property type="entry name" value="KS3_1"/>
    <property type="match status" value="1"/>
</dbReference>
<feature type="active site" description="Proton acceptor; for dehydratase activity" evidence="8">
    <location>
        <position position="1010"/>
    </location>
</feature>
<dbReference type="InterPro" id="IPR014030">
    <property type="entry name" value="Ketoacyl_synth_N"/>
</dbReference>
<dbReference type="GO" id="GO:0044550">
    <property type="term" value="P:secondary metabolite biosynthetic process"/>
    <property type="evidence" value="ECO:0007669"/>
    <property type="project" value="TreeGrafter"/>
</dbReference>
<dbReference type="Gene3D" id="3.10.129.110">
    <property type="entry name" value="Polyketide synthase dehydratase"/>
    <property type="match status" value="1"/>
</dbReference>
<keyword evidence="2" id="KW-0597">Phosphoprotein</keyword>
<dbReference type="Gene3D" id="3.40.47.10">
    <property type="match status" value="1"/>
</dbReference>
<dbReference type="SUPFAM" id="SSF55048">
    <property type="entry name" value="Probable ACP-binding domain of malonyl-CoA ACP transacylase"/>
    <property type="match status" value="1"/>
</dbReference>
<dbReference type="CDD" id="cd00833">
    <property type="entry name" value="PKS"/>
    <property type="match status" value="1"/>
</dbReference>